<feature type="compositionally biased region" description="Basic and acidic residues" evidence="1">
    <location>
        <begin position="982"/>
        <end position="1004"/>
    </location>
</feature>
<dbReference type="AlphaFoldDB" id="A0A0A1TDL4"/>
<dbReference type="PANTHER" id="PTHR15629:SF8">
    <property type="entry name" value="DUF500 DOMAIN PROTEIN (AFU_ORTHOLOGUE AFUA_5G07310)"/>
    <property type="match status" value="1"/>
</dbReference>
<feature type="compositionally biased region" description="Polar residues" evidence="1">
    <location>
        <begin position="424"/>
        <end position="449"/>
    </location>
</feature>
<feature type="compositionally biased region" description="Polar residues" evidence="1">
    <location>
        <begin position="958"/>
        <end position="970"/>
    </location>
</feature>
<gene>
    <name evidence="3" type="ORF">VHEMI03505</name>
</gene>
<name>A0A0A1TDL4_9HYPO</name>
<evidence type="ECO:0000259" key="2">
    <source>
        <dbReference type="Pfam" id="PF04366"/>
    </source>
</evidence>
<feature type="region of interest" description="Disordered" evidence="1">
    <location>
        <begin position="537"/>
        <end position="589"/>
    </location>
</feature>
<feature type="domain" description="Ysc84 actin-binding" evidence="2">
    <location>
        <begin position="184"/>
        <end position="310"/>
    </location>
</feature>
<feature type="compositionally biased region" description="Polar residues" evidence="1">
    <location>
        <begin position="754"/>
        <end position="763"/>
    </location>
</feature>
<evidence type="ECO:0000313" key="3">
    <source>
        <dbReference type="EMBL" id="CEJ84536.1"/>
    </source>
</evidence>
<feature type="region of interest" description="Disordered" evidence="1">
    <location>
        <begin position="392"/>
        <end position="469"/>
    </location>
</feature>
<dbReference type="HOGENOM" id="CLU_009742_0_0_1"/>
<feature type="region of interest" description="Disordered" evidence="1">
    <location>
        <begin position="500"/>
        <end position="520"/>
    </location>
</feature>
<dbReference type="CDD" id="cd11524">
    <property type="entry name" value="SYLF"/>
    <property type="match status" value="1"/>
</dbReference>
<evidence type="ECO:0000313" key="4">
    <source>
        <dbReference type="Proteomes" id="UP000039046"/>
    </source>
</evidence>
<accession>A0A0A1TDL4</accession>
<sequence>MQRVSGFLPSWERRPSASKASAQPPANSFTNRISSNGGLASAFFGWGARAPSVPNDSNTLSVKKLAHINVAAANSGRVQREAFWPATLDQECEKAARILKSFCVDGYLAQPNSDSPTADSASEKSAIVQAIQTVPKYIIQNAAGIAVFTCMRNGLWMTGSGGSGILIARKSDGTWSPPSGIMLHTPTLSFIMGVDVYDCVLVVTDLIALELLTRPSVTLGEDITLLDGPSIPLSADEVRSSWKDTSGKVMMYMKSRGQQQTVNLNGCILTERANENERFYGSAVSQMEILSGSVARHVEETKPLFEVIKMAEGRKDFDQAVIDKTAIQPAPGDAVIATPSATPVSSRATSFGIPKVDDPDPFGLLALEMAGMEIREAGAAVRPASNQFDFGFGPLSPGQSKFPRQSMDTSLSRSNRASHMSARTVKSQATDVATQTETANSPLSSPTSRRSGDDIRSNTSADSIDETSEVDYTAVDTSALQHLSQEYGLVPPPAIIEEEEEQTLPAPETTADVESSTDMGANNTVDLTQMITDHIDDINDNTANDNDESGDGESLPSQEHEEIKDDEEKETQDVEEEDFEEDDDEEEPVVFEVAAIQPARTQAVASRVIHARGNVVTIAKRGPPPPVPRRSPARSSGAFANDVPAELKLLSSPLRETFSEADLRAEGVDDADSSPSSPKPVKQTAHLVKSGSLPDGLDKVEQTFAEPPAKAPAKRSAIAERIAKFEADAAKQATKNEVVEAPTPTVTEAEVDQPTESKSITTESVPSAPASPTQATPVITTEEAESKPVMEEAEAASDITLKVSDATETSESLAEPVVAIPARSAARLSVNAKPTVDEVHAVEQQHEDKTAPASTVISEPVVDEDGLLKALQETSDLFDLDDVTGSSVNDSEDEDKDEDVVEPALSLANTDEADETKDEDESQPSTPQNESAELSDTASHTKHTSSIFTGAREDRWSYNGSSMTTPTSDRPASVASDVADEGTPKKALLLERHSTHDTLERTKTVSDSGESTPTALGIA</sequence>
<feature type="region of interest" description="Disordered" evidence="1">
    <location>
        <begin position="873"/>
        <end position="1019"/>
    </location>
</feature>
<dbReference type="InterPro" id="IPR051702">
    <property type="entry name" value="SH3_domain_YSC84-like"/>
</dbReference>
<feature type="compositionally biased region" description="Polar residues" evidence="1">
    <location>
        <begin position="923"/>
        <end position="948"/>
    </location>
</feature>
<feature type="compositionally biased region" description="Polar residues" evidence="1">
    <location>
        <begin position="1005"/>
        <end position="1019"/>
    </location>
</feature>
<dbReference type="OrthoDB" id="443981at2759"/>
<dbReference type="GO" id="GO:0035091">
    <property type="term" value="F:phosphatidylinositol binding"/>
    <property type="evidence" value="ECO:0007669"/>
    <property type="project" value="TreeGrafter"/>
</dbReference>
<reference evidence="3 4" key="1">
    <citation type="journal article" date="2015" name="Genome Announc.">
        <title>Draft Genome Sequence and Gene Annotation of the Entomopathogenic Fungus Verticillium hemipterigenum.</title>
        <authorList>
            <person name="Horn F."/>
            <person name="Habel A."/>
            <person name="Scharf D.H."/>
            <person name="Dworschak J."/>
            <person name="Brakhage A.A."/>
            <person name="Guthke R."/>
            <person name="Hertweck C."/>
            <person name="Linde J."/>
        </authorList>
    </citation>
    <scope>NUCLEOTIDE SEQUENCE [LARGE SCALE GENOMIC DNA]</scope>
</reference>
<dbReference type="InterPro" id="IPR007461">
    <property type="entry name" value="Ysc84_actin-binding"/>
</dbReference>
<proteinExistence type="predicted"/>
<feature type="compositionally biased region" description="Acidic residues" evidence="1">
    <location>
        <begin position="890"/>
        <end position="901"/>
    </location>
</feature>
<evidence type="ECO:0000256" key="1">
    <source>
        <dbReference type="SAM" id="MobiDB-lite"/>
    </source>
</evidence>
<feature type="region of interest" description="Disordered" evidence="1">
    <location>
        <begin position="1"/>
        <end position="33"/>
    </location>
</feature>
<feature type="compositionally biased region" description="Acidic residues" evidence="1">
    <location>
        <begin position="564"/>
        <end position="589"/>
    </location>
</feature>
<organism evidence="3 4">
    <name type="scientific">[Torrubiella] hemipterigena</name>
    <dbReference type="NCBI Taxonomy" id="1531966"/>
    <lineage>
        <taxon>Eukaryota</taxon>
        <taxon>Fungi</taxon>
        <taxon>Dikarya</taxon>
        <taxon>Ascomycota</taxon>
        <taxon>Pezizomycotina</taxon>
        <taxon>Sordariomycetes</taxon>
        <taxon>Hypocreomycetidae</taxon>
        <taxon>Hypocreales</taxon>
        <taxon>Clavicipitaceae</taxon>
        <taxon>Clavicipitaceae incertae sedis</taxon>
        <taxon>'Torrubiella' clade</taxon>
    </lineage>
</organism>
<dbReference type="EMBL" id="CDHN01000002">
    <property type="protein sequence ID" value="CEJ84536.1"/>
    <property type="molecule type" value="Genomic_DNA"/>
</dbReference>
<dbReference type="Pfam" id="PF04366">
    <property type="entry name" value="Ysc84"/>
    <property type="match status" value="1"/>
</dbReference>
<dbReference type="STRING" id="1531966.A0A0A1TDL4"/>
<protein>
    <recommendedName>
        <fullName evidence="2">Ysc84 actin-binding domain-containing protein</fullName>
    </recommendedName>
</protein>
<dbReference type="Proteomes" id="UP000039046">
    <property type="component" value="Unassembled WGS sequence"/>
</dbReference>
<feature type="compositionally biased region" description="Acidic residues" evidence="1">
    <location>
        <begin position="911"/>
        <end position="922"/>
    </location>
</feature>
<keyword evidence="4" id="KW-1185">Reference proteome</keyword>
<feature type="region of interest" description="Disordered" evidence="1">
    <location>
        <begin position="729"/>
        <end position="802"/>
    </location>
</feature>
<feature type="compositionally biased region" description="Low complexity" evidence="1">
    <location>
        <begin position="17"/>
        <end position="28"/>
    </location>
</feature>
<feature type="compositionally biased region" description="Polar residues" evidence="1">
    <location>
        <begin position="397"/>
        <end position="418"/>
    </location>
</feature>
<feature type="region of interest" description="Disordered" evidence="1">
    <location>
        <begin position="661"/>
        <end position="717"/>
    </location>
</feature>
<dbReference type="PANTHER" id="PTHR15629">
    <property type="entry name" value="SH3YL1 PROTEIN"/>
    <property type="match status" value="1"/>
</dbReference>
<feature type="compositionally biased region" description="Low complexity" evidence="1">
    <location>
        <begin position="764"/>
        <end position="778"/>
    </location>
</feature>
<feature type="region of interest" description="Disordered" evidence="1">
    <location>
        <begin position="616"/>
        <end position="641"/>
    </location>
</feature>